<protein>
    <submittedName>
        <fullName evidence="7">Sigma-70 family RNA polymerase sigma factor</fullName>
    </submittedName>
</protein>
<dbReference type="NCBIfam" id="TIGR02937">
    <property type="entry name" value="sigma70-ECF"/>
    <property type="match status" value="1"/>
</dbReference>
<gene>
    <name evidence="7" type="ORF">VA602_19445</name>
</gene>
<dbReference type="InterPro" id="IPR007627">
    <property type="entry name" value="RNA_pol_sigma70_r2"/>
</dbReference>
<accession>A0ABU5VJD7</accession>
<evidence type="ECO:0000313" key="8">
    <source>
        <dbReference type="Proteomes" id="UP001302573"/>
    </source>
</evidence>
<sequence>MDLRPSSPQQLLGQLFAQNYTWLCARLRSRMACPHSAEDIASEAFVRILGLPDPAAIREPRAMLTTIAQRLLQESWRRRDLERAYVRWVRDLPAQVQPSPEEAHLVIDSLLHLDRVLDGLPGQGKAAFIHSQLGGMTYRDIAHRLGISVSRVQQYMSEAFRLCYQALDT</sequence>
<keyword evidence="8" id="KW-1185">Reference proteome</keyword>
<keyword evidence="3" id="KW-0731">Sigma factor</keyword>
<reference evidence="7 8" key="1">
    <citation type="submission" date="2023-12" db="EMBL/GenBank/DDBJ databases">
        <title>Pseudomonas machongensis sp. nov., isolated from wilted pepper plants (Capsicum annuum).</title>
        <authorList>
            <person name="Qiu M."/>
            <person name="Li Y."/>
            <person name="Liu Q."/>
            <person name="Zhang X."/>
            <person name="Huang Y."/>
            <person name="Guo R."/>
            <person name="Hu M."/>
            <person name="Zhou J."/>
            <person name="Zhou X."/>
        </authorList>
    </citation>
    <scope>NUCLEOTIDE SEQUENCE [LARGE SCALE GENOMIC DNA]</scope>
    <source>
        <strain evidence="7 8">MH2</strain>
    </source>
</reference>
<dbReference type="InterPro" id="IPR013324">
    <property type="entry name" value="RNA_pol_sigma_r3/r4-like"/>
</dbReference>
<proteinExistence type="inferred from homology"/>
<dbReference type="Proteomes" id="UP001302573">
    <property type="component" value="Unassembled WGS sequence"/>
</dbReference>
<feature type="domain" description="RNA polymerase sigma-70 region 2" evidence="5">
    <location>
        <begin position="15"/>
        <end position="80"/>
    </location>
</feature>
<organism evidence="7 8">
    <name type="scientific">Pseudomonas machongensis</name>
    <dbReference type="NCBI Taxonomy" id="3110229"/>
    <lineage>
        <taxon>Bacteria</taxon>
        <taxon>Pseudomonadati</taxon>
        <taxon>Pseudomonadota</taxon>
        <taxon>Gammaproteobacteria</taxon>
        <taxon>Pseudomonadales</taxon>
        <taxon>Pseudomonadaceae</taxon>
        <taxon>Pseudomonas</taxon>
    </lineage>
</organism>
<keyword evidence="4" id="KW-0804">Transcription</keyword>
<keyword evidence="2" id="KW-0805">Transcription regulation</keyword>
<dbReference type="Pfam" id="PF08281">
    <property type="entry name" value="Sigma70_r4_2"/>
    <property type="match status" value="1"/>
</dbReference>
<comment type="caution">
    <text evidence="7">The sequence shown here is derived from an EMBL/GenBank/DDBJ whole genome shotgun (WGS) entry which is preliminary data.</text>
</comment>
<dbReference type="SUPFAM" id="SSF88946">
    <property type="entry name" value="Sigma2 domain of RNA polymerase sigma factors"/>
    <property type="match status" value="1"/>
</dbReference>
<dbReference type="NCBIfam" id="NF008889">
    <property type="entry name" value="PRK11924.1-1"/>
    <property type="match status" value="1"/>
</dbReference>
<dbReference type="InterPro" id="IPR014284">
    <property type="entry name" value="RNA_pol_sigma-70_dom"/>
</dbReference>
<evidence type="ECO:0000256" key="4">
    <source>
        <dbReference type="ARBA" id="ARBA00023163"/>
    </source>
</evidence>
<feature type="domain" description="RNA polymerase sigma factor 70 region 4 type 2" evidence="6">
    <location>
        <begin position="113"/>
        <end position="163"/>
    </location>
</feature>
<dbReference type="RefSeq" id="WP_323454021.1">
    <property type="nucleotide sequence ID" value="NZ_JAYFUI010000187.1"/>
</dbReference>
<dbReference type="InterPro" id="IPR013325">
    <property type="entry name" value="RNA_pol_sigma_r2"/>
</dbReference>
<dbReference type="Pfam" id="PF04542">
    <property type="entry name" value="Sigma70_r2"/>
    <property type="match status" value="1"/>
</dbReference>
<dbReference type="SUPFAM" id="SSF88659">
    <property type="entry name" value="Sigma3 and sigma4 domains of RNA polymerase sigma factors"/>
    <property type="match status" value="1"/>
</dbReference>
<dbReference type="Gene3D" id="1.10.10.10">
    <property type="entry name" value="Winged helix-like DNA-binding domain superfamily/Winged helix DNA-binding domain"/>
    <property type="match status" value="1"/>
</dbReference>
<evidence type="ECO:0000256" key="3">
    <source>
        <dbReference type="ARBA" id="ARBA00023082"/>
    </source>
</evidence>
<evidence type="ECO:0000259" key="5">
    <source>
        <dbReference type="Pfam" id="PF04542"/>
    </source>
</evidence>
<dbReference type="Gene3D" id="1.10.1740.10">
    <property type="match status" value="1"/>
</dbReference>
<evidence type="ECO:0000256" key="2">
    <source>
        <dbReference type="ARBA" id="ARBA00023015"/>
    </source>
</evidence>
<dbReference type="InterPro" id="IPR013249">
    <property type="entry name" value="RNA_pol_sigma70_r4_t2"/>
</dbReference>
<evidence type="ECO:0000256" key="1">
    <source>
        <dbReference type="ARBA" id="ARBA00010641"/>
    </source>
</evidence>
<dbReference type="PANTHER" id="PTHR43133:SF63">
    <property type="entry name" value="RNA POLYMERASE SIGMA FACTOR FECI-RELATED"/>
    <property type="match status" value="1"/>
</dbReference>
<dbReference type="EMBL" id="JAYFUI010000187">
    <property type="protein sequence ID" value="MEA5673495.1"/>
    <property type="molecule type" value="Genomic_DNA"/>
</dbReference>
<evidence type="ECO:0000313" key="7">
    <source>
        <dbReference type="EMBL" id="MEA5673495.1"/>
    </source>
</evidence>
<dbReference type="InterPro" id="IPR036388">
    <property type="entry name" value="WH-like_DNA-bd_sf"/>
</dbReference>
<comment type="similarity">
    <text evidence="1">Belongs to the sigma-70 factor family. ECF subfamily.</text>
</comment>
<dbReference type="PANTHER" id="PTHR43133">
    <property type="entry name" value="RNA POLYMERASE ECF-TYPE SIGMA FACTO"/>
    <property type="match status" value="1"/>
</dbReference>
<evidence type="ECO:0000259" key="6">
    <source>
        <dbReference type="Pfam" id="PF08281"/>
    </source>
</evidence>
<dbReference type="CDD" id="cd06171">
    <property type="entry name" value="Sigma70_r4"/>
    <property type="match status" value="1"/>
</dbReference>
<name>A0ABU5VJD7_9PSED</name>
<dbReference type="InterPro" id="IPR039425">
    <property type="entry name" value="RNA_pol_sigma-70-like"/>
</dbReference>